<dbReference type="Gene3D" id="3.40.50.150">
    <property type="entry name" value="Vaccinia Virus protein VP39"/>
    <property type="match status" value="1"/>
</dbReference>
<evidence type="ECO:0000313" key="1">
    <source>
        <dbReference type="EMBL" id="CAB4828062.1"/>
    </source>
</evidence>
<dbReference type="PANTHER" id="PTHR43861">
    <property type="entry name" value="TRANS-ACONITATE 2-METHYLTRANSFERASE-RELATED"/>
    <property type="match status" value="1"/>
</dbReference>
<dbReference type="Pfam" id="PF13489">
    <property type="entry name" value="Methyltransf_23"/>
    <property type="match status" value="1"/>
</dbReference>
<name>A0A6J7XRM4_9ZZZZ</name>
<dbReference type="EMBL" id="CAFABG010000042">
    <property type="protein sequence ID" value="CAB4828062.1"/>
    <property type="molecule type" value="Genomic_DNA"/>
</dbReference>
<dbReference type="EMBL" id="CAFBSF010000039">
    <property type="protein sequence ID" value="CAB5240412.1"/>
    <property type="molecule type" value="Genomic_DNA"/>
</dbReference>
<dbReference type="CDD" id="cd02440">
    <property type="entry name" value="AdoMet_MTases"/>
    <property type="match status" value="1"/>
</dbReference>
<evidence type="ECO:0000313" key="2">
    <source>
        <dbReference type="EMBL" id="CAB5240412.1"/>
    </source>
</evidence>
<sequence length="234" mass="26390">MDKNLENAGIDYFSQLYGATSDQGEPQQTVIDKWRDTLIAKAYRTYSSTHLSESDVLDIGCGYGWLLDAFEGARSLSGIDIAHHAIEQATNRKPERLFKQGNVQDPIPFSHRFDLILAINVIEHLTDPEAGIKSIANAAKPNGILIVHLPTITNWFTEWGYSKLYDSDPTHIYRPSGQTVRELFEQLGFETLRDSYLPHFLPALTKIWPIHPAYCAIFRKTINATSELPSSPDQ</sequence>
<dbReference type="SUPFAM" id="SSF53335">
    <property type="entry name" value="S-adenosyl-L-methionine-dependent methyltransferases"/>
    <property type="match status" value="1"/>
</dbReference>
<protein>
    <submittedName>
        <fullName evidence="2">Unannotated protein</fullName>
    </submittedName>
</protein>
<organism evidence="2">
    <name type="scientific">freshwater metagenome</name>
    <dbReference type="NCBI Taxonomy" id="449393"/>
    <lineage>
        <taxon>unclassified sequences</taxon>
        <taxon>metagenomes</taxon>
        <taxon>ecological metagenomes</taxon>
    </lineage>
</organism>
<dbReference type="InterPro" id="IPR029063">
    <property type="entry name" value="SAM-dependent_MTases_sf"/>
</dbReference>
<proteinExistence type="predicted"/>
<gene>
    <name evidence="1" type="ORF">UFOPK3181_00687</name>
    <name evidence="2" type="ORF">UFOPK3520_00666</name>
</gene>
<reference evidence="2" key="1">
    <citation type="submission" date="2020-05" db="EMBL/GenBank/DDBJ databases">
        <authorList>
            <person name="Chiriac C."/>
            <person name="Salcher M."/>
            <person name="Ghai R."/>
            <person name="Kavagutti S V."/>
        </authorList>
    </citation>
    <scope>NUCLEOTIDE SEQUENCE</scope>
</reference>
<dbReference type="AlphaFoldDB" id="A0A6J7XRM4"/>
<accession>A0A6J7XRM4</accession>